<feature type="non-terminal residue" evidence="2">
    <location>
        <position position="1"/>
    </location>
</feature>
<proteinExistence type="predicted"/>
<gene>
    <name evidence="2" type="ORF">PAXINDRAFT_101861</name>
</gene>
<keyword evidence="3" id="KW-1185">Reference proteome</keyword>
<reference evidence="2 3" key="1">
    <citation type="submission" date="2014-06" db="EMBL/GenBank/DDBJ databases">
        <authorList>
            <consortium name="DOE Joint Genome Institute"/>
            <person name="Kuo A."/>
            <person name="Kohler A."/>
            <person name="Nagy L.G."/>
            <person name="Floudas D."/>
            <person name="Copeland A."/>
            <person name="Barry K.W."/>
            <person name="Cichocki N."/>
            <person name="Veneault-Fourrey C."/>
            <person name="LaButti K."/>
            <person name="Lindquist E.A."/>
            <person name="Lipzen A."/>
            <person name="Lundell T."/>
            <person name="Morin E."/>
            <person name="Murat C."/>
            <person name="Sun H."/>
            <person name="Tunlid A."/>
            <person name="Henrissat B."/>
            <person name="Grigoriev I.V."/>
            <person name="Hibbett D.S."/>
            <person name="Martin F."/>
            <person name="Nordberg H.P."/>
            <person name="Cantor M.N."/>
            <person name="Hua S.X."/>
        </authorList>
    </citation>
    <scope>NUCLEOTIDE SEQUENCE [LARGE SCALE GENOMIC DNA]</scope>
    <source>
        <strain evidence="2 3">ATCC 200175</strain>
    </source>
</reference>
<evidence type="ECO:0000313" key="3">
    <source>
        <dbReference type="Proteomes" id="UP000053647"/>
    </source>
</evidence>
<dbReference type="AlphaFoldDB" id="A0A0C9T5E0"/>
<dbReference type="Proteomes" id="UP000053647">
    <property type="component" value="Unassembled WGS sequence"/>
</dbReference>
<accession>A0A0C9T5E0</accession>
<protein>
    <submittedName>
        <fullName evidence="2">Uncharacterized protein</fullName>
    </submittedName>
</protein>
<organism evidence="2 3">
    <name type="scientific">Paxillus involutus ATCC 200175</name>
    <dbReference type="NCBI Taxonomy" id="664439"/>
    <lineage>
        <taxon>Eukaryota</taxon>
        <taxon>Fungi</taxon>
        <taxon>Dikarya</taxon>
        <taxon>Basidiomycota</taxon>
        <taxon>Agaricomycotina</taxon>
        <taxon>Agaricomycetes</taxon>
        <taxon>Agaricomycetidae</taxon>
        <taxon>Boletales</taxon>
        <taxon>Paxilineae</taxon>
        <taxon>Paxillaceae</taxon>
        <taxon>Paxillus</taxon>
    </lineage>
</organism>
<feature type="region of interest" description="Disordered" evidence="1">
    <location>
        <begin position="111"/>
        <end position="132"/>
    </location>
</feature>
<feature type="compositionally biased region" description="Basic residues" evidence="1">
    <location>
        <begin position="208"/>
        <end position="219"/>
    </location>
</feature>
<evidence type="ECO:0000256" key="1">
    <source>
        <dbReference type="SAM" id="MobiDB-lite"/>
    </source>
</evidence>
<dbReference type="HOGENOM" id="CLU_1261884_0_0_1"/>
<sequence>MVQSATNTATETKYTASIYVPHHPVVRSLWRAIWRWLRALITSHVSPTTATERTSEDILGIAGKMTPGYGHFHVYFSRHLYHPSTASLRLHHLHPNGQYTRLAVNTHLTTSADQSSFSRRNTVERPSTSWSGGYQVTTEFRVTSKPTKKRRKQQKGPATTALEVVYLYSYAKPYCPVASPLSSKTIKHSQRPGGKSYGGNPLASRWPRITKRRNPHLTS</sequence>
<evidence type="ECO:0000313" key="2">
    <source>
        <dbReference type="EMBL" id="KIJ10930.1"/>
    </source>
</evidence>
<reference evidence="3" key="2">
    <citation type="submission" date="2015-01" db="EMBL/GenBank/DDBJ databases">
        <title>Evolutionary Origins and Diversification of the Mycorrhizal Mutualists.</title>
        <authorList>
            <consortium name="DOE Joint Genome Institute"/>
            <consortium name="Mycorrhizal Genomics Consortium"/>
            <person name="Kohler A."/>
            <person name="Kuo A."/>
            <person name="Nagy L.G."/>
            <person name="Floudas D."/>
            <person name="Copeland A."/>
            <person name="Barry K.W."/>
            <person name="Cichocki N."/>
            <person name="Veneault-Fourrey C."/>
            <person name="LaButti K."/>
            <person name="Lindquist E.A."/>
            <person name="Lipzen A."/>
            <person name="Lundell T."/>
            <person name="Morin E."/>
            <person name="Murat C."/>
            <person name="Riley R."/>
            <person name="Ohm R."/>
            <person name="Sun H."/>
            <person name="Tunlid A."/>
            <person name="Henrissat B."/>
            <person name="Grigoriev I.V."/>
            <person name="Hibbett D.S."/>
            <person name="Martin F."/>
        </authorList>
    </citation>
    <scope>NUCLEOTIDE SEQUENCE [LARGE SCALE GENOMIC DNA]</scope>
    <source>
        <strain evidence="3">ATCC 200175</strain>
    </source>
</reference>
<dbReference type="EMBL" id="KN819392">
    <property type="protein sequence ID" value="KIJ10930.1"/>
    <property type="molecule type" value="Genomic_DNA"/>
</dbReference>
<feature type="region of interest" description="Disordered" evidence="1">
    <location>
        <begin position="181"/>
        <end position="219"/>
    </location>
</feature>
<name>A0A0C9T5E0_PAXIN</name>